<dbReference type="Proteomes" id="UP000814385">
    <property type="component" value="Unassembled WGS sequence"/>
</dbReference>
<dbReference type="GO" id="GO:0004497">
    <property type="term" value="F:monooxygenase activity"/>
    <property type="evidence" value="ECO:0007669"/>
    <property type="project" value="UniProtKB-KW"/>
</dbReference>
<keyword evidence="2" id="KW-0560">Oxidoreductase</keyword>
<organism evidence="2 3">
    <name type="scientific">Billgrantia campisalis</name>
    <dbReference type="NCBI Taxonomy" id="74661"/>
    <lineage>
        <taxon>Bacteria</taxon>
        <taxon>Pseudomonadati</taxon>
        <taxon>Pseudomonadota</taxon>
        <taxon>Gammaproteobacteria</taxon>
        <taxon>Oceanospirillales</taxon>
        <taxon>Halomonadaceae</taxon>
        <taxon>Billgrantia</taxon>
    </lineage>
</organism>
<sequence length="115" mass="13526">MIAVIFEVEPKPGRRDHYLDIAAELRPLLDEIDGFLSIERFESLTRPGKVLSLSFWRDEQAIEAWRRLEHHRAAQNQGRAVVFDDYRLRVATVIRDYGMHERDQAPTDSRKRHGD</sequence>
<accession>A0ABS9PA53</accession>
<comment type="caution">
    <text evidence="2">The sequence shown here is derived from an EMBL/GenBank/DDBJ whole genome shotgun (WGS) entry which is preliminary data.</text>
</comment>
<dbReference type="InterPro" id="IPR007138">
    <property type="entry name" value="ABM_dom"/>
</dbReference>
<evidence type="ECO:0000259" key="1">
    <source>
        <dbReference type="PROSITE" id="PS51725"/>
    </source>
</evidence>
<dbReference type="InterPro" id="IPR011008">
    <property type="entry name" value="Dimeric_a/b-barrel"/>
</dbReference>
<proteinExistence type="predicted"/>
<dbReference type="RefSeq" id="WP_238977149.1">
    <property type="nucleotide sequence ID" value="NZ_JABFUC010000006.1"/>
</dbReference>
<feature type="domain" description="ABM" evidence="1">
    <location>
        <begin position="2"/>
        <end position="90"/>
    </location>
</feature>
<dbReference type="PANTHER" id="PTHR37811:SF2">
    <property type="entry name" value="ABM DOMAIN-CONTAINING PROTEIN"/>
    <property type="match status" value="1"/>
</dbReference>
<dbReference type="Gene3D" id="3.30.70.100">
    <property type="match status" value="1"/>
</dbReference>
<dbReference type="Pfam" id="PF03992">
    <property type="entry name" value="ABM"/>
    <property type="match status" value="1"/>
</dbReference>
<name>A0ABS9PA53_9GAMM</name>
<evidence type="ECO:0000313" key="3">
    <source>
        <dbReference type="Proteomes" id="UP000814385"/>
    </source>
</evidence>
<dbReference type="InterPro" id="IPR052936">
    <property type="entry name" value="Jasmonate_Hydroxylase-like"/>
</dbReference>
<evidence type="ECO:0000313" key="2">
    <source>
        <dbReference type="EMBL" id="MCG6658005.1"/>
    </source>
</evidence>
<dbReference type="PROSITE" id="PS51725">
    <property type="entry name" value="ABM"/>
    <property type="match status" value="1"/>
</dbReference>
<dbReference type="EMBL" id="JABFUC010000006">
    <property type="protein sequence ID" value="MCG6658005.1"/>
    <property type="molecule type" value="Genomic_DNA"/>
</dbReference>
<dbReference type="SUPFAM" id="SSF54909">
    <property type="entry name" value="Dimeric alpha+beta barrel"/>
    <property type="match status" value="1"/>
</dbReference>
<keyword evidence="2" id="KW-0503">Monooxygenase</keyword>
<dbReference type="PANTHER" id="PTHR37811">
    <property type="entry name" value="BLL5343 PROTEIN"/>
    <property type="match status" value="1"/>
</dbReference>
<gene>
    <name evidence="2" type="ORF">HOP52_09590</name>
</gene>
<reference evidence="2 3" key="1">
    <citation type="submission" date="2020-05" db="EMBL/GenBank/DDBJ databases">
        <title>Comparative genomic analysis of denitrifying bacteria from Halomonas genus.</title>
        <authorList>
            <person name="Wang L."/>
            <person name="Shao Z."/>
        </authorList>
    </citation>
    <scope>NUCLEOTIDE SEQUENCE [LARGE SCALE GENOMIC DNA]</scope>
    <source>
        <strain evidence="2 3">A4</strain>
    </source>
</reference>
<protein>
    <submittedName>
        <fullName evidence="2">Antibiotic biosynthesis monooxygenase</fullName>
    </submittedName>
</protein>
<keyword evidence="3" id="KW-1185">Reference proteome</keyword>